<dbReference type="GO" id="GO:0046872">
    <property type="term" value="F:metal ion binding"/>
    <property type="evidence" value="ECO:0007669"/>
    <property type="project" value="UniProtKB-KW"/>
</dbReference>
<dbReference type="FunFam" id="1.50.10.20:FF:000012">
    <property type="entry name" value="Geranylgeranyl transferase type-2 subunit beta"/>
    <property type="match status" value="1"/>
</dbReference>
<comment type="caution">
    <text evidence="17">The sequence shown here is derived from an EMBL/GenBank/DDBJ whole genome shotgun (WGS) entry which is preliminary data.</text>
</comment>
<dbReference type="GO" id="GO:0005968">
    <property type="term" value="C:Rab-protein geranylgeranyltransferase complex"/>
    <property type="evidence" value="ECO:0007669"/>
    <property type="project" value="TreeGrafter"/>
</dbReference>
<dbReference type="AlphaFoldDB" id="A0A4T0FUK3"/>
<dbReference type="GO" id="GO:0004663">
    <property type="term" value="F:Rab geranylgeranyltransferase activity"/>
    <property type="evidence" value="ECO:0007669"/>
    <property type="project" value="UniProtKB-EC"/>
</dbReference>
<evidence type="ECO:0000313" key="18">
    <source>
        <dbReference type="Proteomes" id="UP000310189"/>
    </source>
</evidence>
<evidence type="ECO:0000256" key="7">
    <source>
        <dbReference type="ARBA" id="ARBA00022723"/>
    </source>
</evidence>
<dbReference type="CDD" id="cd02894">
    <property type="entry name" value="GGTase-II"/>
    <property type="match status" value="1"/>
</dbReference>
<protein>
    <recommendedName>
        <fullName evidence="13">Geranylgeranyl transferase type-2 subunit beta</fullName>
        <ecNumber evidence="4">2.5.1.60</ecNumber>
    </recommendedName>
    <alternativeName>
        <fullName evidence="10">Geranylgeranyl transferase type II subunit beta</fullName>
    </alternativeName>
    <alternativeName>
        <fullName evidence="11">Type II protein geranyl-geranyltransferase subunit beta</fullName>
    </alternativeName>
</protein>
<dbReference type="SUPFAM" id="SSF48239">
    <property type="entry name" value="Terpenoid cyclases/Protein prenyltransferases"/>
    <property type="match status" value="1"/>
</dbReference>
<dbReference type="EC" id="2.5.1.60" evidence="4"/>
<keyword evidence="7" id="KW-0479">Metal-binding</keyword>
<dbReference type="PANTHER" id="PTHR11774">
    <property type="entry name" value="GERANYLGERANYL TRANSFERASE TYPE BETA SUBUNIT"/>
    <property type="match status" value="1"/>
</dbReference>
<comment type="similarity">
    <text evidence="2">Belongs to the protein prenyltransferase subunit beta family.</text>
</comment>
<evidence type="ECO:0000313" key="17">
    <source>
        <dbReference type="EMBL" id="TIA92379.1"/>
    </source>
</evidence>
<evidence type="ECO:0000256" key="4">
    <source>
        <dbReference type="ARBA" id="ARBA00012656"/>
    </source>
</evidence>
<dbReference type="InterPro" id="IPR008930">
    <property type="entry name" value="Terpenoid_cyclase/PrenylTrfase"/>
</dbReference>
<evidence type="ECO:0000259" key="16">
    <source>
        <dbReference type="Pfam" id="PF00432"/>
    </source>
</evidence>
<feature type="compositionally biased region" description="Low complexity" evidence="14">
    <location>
        <begin position="375"/>
        <end position="385"/>
    </location>
</feature>
<comment type="subunit">
    <text evidence="3">Heterodimer of an alpha and a beta subunit.</text>
</comment>
<dbReference type="OrthoDB" id="5428259at2759"/>
<dbReference type="EMBL" id="SPNW01000007">
    <property type="protein sequence ID" value="TIA92379.1"/>
    <property type="molecule type" value="Genomic_DNA"/>
</dbReference>
<evidence type="ECO:0000256" key="5">
    <source>
        <dbReference type="ARBA" id="ARBA00022602"/>
    </source>
</evidence>
<keyword evidence="8" id="KW-0677">Repeat</keyword>
<proteinExistence type="inferred from homology"/>
<evidence type="ECO:0000256" key="8">
    <source>
        <dbReference type="ARBA" id="ARBA00022737"/>
    </source>
</evidence>
<dbReference type="InterPro" id="IPR045089">
    <property type="entry name" value="PGGT1B-like"/>
</dbReference>
<organism evidence="17 18">
    <name type="scientific">Wallemia hederae</name>
    <dbReference type="NCBI Taxonomy" id="1540922"/>
    <lineage>
        <taxon>Eukaryota</taxon>
        <taxon>Fungi</taxon>
        <taxon>Dikarya</taxon>
        <taxon>Basidiomycota</taxon>
        <taxon>Wallemiomycotina</taxon>
        <taxon>Wallemiomycetes</taxon>
        <taxon>Wallemiales</taxon>
        <taxon>Wallemiaceae</taxon>
        <taxon>Wallemia</taxon>
    </lineage>
</organism>
<dbReference type="Proteomes" id="UP000310189">
    <property type="component" value="Unassembled WGS sequence"/>
</dbReference>
<evidence type="ECO:0000256" key="1">
    <source>
        <dbReference type="ARBA" id="ARBA00001947"/>
    </source>
</evidence>
<sequence length="613" mass="69033">MQDGPQELLAEKHVAYIVQLGKAENTLAYHLTEHLRLNGIYWAITSLALLGRLDALDRRATVEYVTSCWDEQSGGFGSHPNHDAHMLSTLSAIQILVTHDALEESGVDIGRIVHYILSLRPSRHGFFTGDSWGESDTRFTYCAINALSLLGHLHRLDDMDDGVSIKDRIVDCLRQCMNFDGGFGNNPGAETHSGQVFTAVAALAILDRLDIIDRDNLSWWLSERQVDNGGLNGRPQKLEDVCYSWWVLSALSILHRLHWINKDKLISFILSAQDPDNGGIADRPGDVSDVFHTLFGVAGLSMLGYPGIARVDPVYCMPVSTIERLDLKKSYTLFKKRGTMTAATQSHSQHKLLYLNVDDERTICLLDTPPPPYENSQGNNNSNNNAITPSTSATPRVSEEYAREDAPLLQQYDEYDEDEYELADEDDERTTWQRYWSGTLNSMHWKALAHLTIISFPLALFAWVFCFVGSVITASLLITLPIGLGFGWVVLVGARAMARLELQIQNHFYPTSTTLSSRKRPIFQRIRRVRPFGHVEYETSFYTNSLAMFQDSFSYRCVTYFVLFKPPIALLLLIVSVTVVPLSLILIVPIPVLLRLATAFGYWQAKYARDVLH</sequence>
<dbReference type="InterPro" id="IPR026873">
    <property type="entry name" value="Ptb1"/>
</dbReference>
<dbReference type="GO" id="GO:0072657">
    <property type="term" value="P:protein localization to membrane"/>
    <property type="evidence" value="ECO:0007669"/>
    <property type="project" value="UniProtKB-ARBA"/>
</dbReference>
<evidence type="ECO:0000256" key="12">
    <source>
        <dbReference type="ARBA" id="ARBA00047658"/>
    </source>
</evidence>
<feature type="transmembrane region" description="Helical" evidence="15">
    <location>
        <begin position="471"/>
        <end position="494"/>
    </location>
</feature>
<evidence type="ECO:0000256" key="13">
    <source>
        <dbReference type="ARBA" id="ARBA00069127"/>
    </source>
</evidence>
<dbReference type="PANTHER" id="PTHR11774:SF11">
    <property type="entry name" value="GERANYLGERANYL TRANSFERASE TYPE-2 SUBUNIT BETA"/>
    <property type="match status" value="1"/>
</dbReference>
<evidence type="ECO:0000256" key="10">
    <source>
        <dbReference type="ARBA" id="ARBA00030816"/>
    </source>
</evidence>
<keyword evidence="15" id="KW-1133">Transmembrane helix</keyword>
<feature type="domain" description="Prenyltransferase alpha-alpha toroid" evidence="16">
    <location>
        <begin position="8"/>
        <end position="317"/>
    </location>
</feature>
<feature type="transmembrane region" description="Helical" evidence="15">
    <location>
        <begin position="568"/>
        <end position="594"/>
    </location>
</feature>
<evidence type="ECO:0000256" key="9">
    <source>
        <dbReference type="ARBA" id="ARBA00022833"/>
    </source>
</evidence>
<evidence type="ECO:0000256" key="6">
    <source>
        <dbReference type="ARBA" id="ARBA00022679"/>
    </source>
</evidence>
<dbReference type="Pfam" id="PF00432">
    <property type="entry name" value="Prenyltrans"/>
    <property type="match status" value="1"/>
</dbReference>
<gene>
    <name evidence="17" type="ORF">E3P99_00683</name>
</gene>
<feature type="region of interest" description="Disordered" evidence="14">
    <location>
        <begin position="370"/>
        <end position="401"/>
    </location>
</feature>
<keyword evidence="9" id="KW-0862">Zinc</keyword>
<feature type="transmembrane region" description="Helical" evidence="15">
    <location>
        <begin position="447"/>
        <end position="465"/>
    </location>
</feature>
<keyword evidence="15" id="KW-0812">Transmembrane</keyword>
<comment type="cofactor">
    <cofactor evidence="1">
        <name>Zn(2+)</name>
        <dbReference type="ChEBI" id="CHEBI:29105"/>
    </cofactor>
</comment>
<reference evidence="17 18" key="1">
    <citation type="submission" date="2019-03" db="EMBL/GenBank/DDBJ databases">
        <title>Sequencing 23 genomes of Wallemia ichthyophaga.</title>
        <authorList>
            <person name="Gostincar C."/>
        </authorList>
    </citation>
    <scope>NUCLEOTIDE SEQUENCE [LARGE SCALE GENOMIC DNA]</scope>
    <source>
        <strain evidence="17 18">EXF-5753</strain>
    </source>
</reference>
<accession>A0A4T0FUK3</accession>
<keyword evidence="6" id="KW-0808">Transferase</keyword>
<evidence type="ECO:0000256" key="2">
    <source>
        <dbReference type="ARBA" id="ARBA00010497"/>
    </source>
</evidence>
<comment type="catalytic activity">
    <reaction evidence="12">
        <text>geranylgeranyl diphosphate + L-cysteinyl-[protein] = S-geranylgeranyl-L-cysteinyl-[protein] + diphosphate</text>
        <dbReference type="Rhea" id="RHEA:21240"/>
        <dbReference type="Rhea" id="RHEA-COMP:10131"/>
        <dbReference type="Rhea" id="RHEA-COMP:11537"/>
        <dbReference type="ChEBI" id="CHEBI:29950"/>
        <dbReference type="ChEBI" id="CHEBI:33019"/>
        <dbReference type="ChEBI" id="CHEBI:57533"/>
        <dbReference type="ChEBI" id="CHEBI:86021"/>
        <dbReference type="EC" id="2.5.1.60"/>
    </reaction>
</comment>
<feature type="compositionally biased region" description="Polar residues" evidence="14">
    <location>
        <begin position="386"/>
        <end position="395"/>
    </location>
</feature>
<evidence type="ECO:0000256" key="11">
    <source>
        <dbReference type="ARBA" id="ARBA00032766"/>
    </source>
</evidence>
<dbReference type="Gene3D" id="1.50.10.20">
    <property type="match status" value="1"/>
</dbReference>
<keyword evidence="5" id="KW-0637">Prenyltransferase</keyword>
<evidence type="ECO:0000256" key="3">
    <source>
        <dbReference type="ARBA" id="ARBA00011355"/>
    </source>
</evidence>
<evidence type="ECO:0000256" key="15">
    <source>
        <dbReference type="SAM" id="Phobius"/>
    </source>
</evidence>
<keyword evidence="18" id="KW-1185">Reference proteome</keyword>
<keyword evidence="15" id="KW-0472">Membrane</keyword>
<dbReference type="InterPro" id="IPR001330">
    <property type="entry name" value="Prenyltrans"/>
</dbReference>
<name>A0A4T0FUK3_9BASI</name>
<evidence type="ECO:0000256" key="14">
    <source>
        <dbReference type="SAM" id="MobiDB-lite"/>
    </source>
</evidence>